<proteinExistence type="predicted"/>
<evidence type="ECO:0000313" key="1">
    <source>
        <dbReference type="EMBL" id="BBG23370.1"/>
    </source>
</evidence>
<evidence type="ECO:0000313" key="2">
    <source>
        <dbReference type="EMBL" id="BBG26123.1"/>
    </source>
</evidence>
<gene>
    <name evidence="1" type="ORF">IC006_0654</name>
    <name evidence="2" type="ORF">IC007_0628</name>
</gene>
<dbReference type="EMBL" id="AP018929">
    <property type="protein sequence ID" value="BBG23370.1"/>
    <property type="molecule type" value="Genomic_DNA"/>
</dbReference>
<name>A0A510E0V4_9CREN</name>
<reference evidence="2 3" key="2">
    <citation type="journal article" date="2020" name="Int. J. Syst. Evol. Microbiol.">
        <title>Sulfuracidifex tepidarius gen. nov., sp. nov. and transfer of Sulfolobus metallicus Huber and Stetter 1992 to the genus Sulfuracidifex as Sulfuracidifex metallicus comb. nov.</title>
        <authorList>
            <person name="Itoh T."/>
            <person name="Miura T."/>
            <person name="Sakai H.D."/>
            <person name="Kato S."/>
            <person name="Ohkuma M."/>
            <person name="Takashina T."/>
        </authorList>
    </citation>
    <scope>NUCLEOTIDE SEQUENCE</scope>
    <source>
        <strain evidence="1 3">IC-006</strain>
        <strain evidence="2">IC-007</strain>
    </source>
</reference>
<protein>
    <submittedName>
        <fullName evidence="2">Uncharacterized protein</fullName>
    </submittedName>
</protein>
<evidence type="ECO:0000313" key="3">
    <source>
        <dbReference type="Proteomes" id="UP000322983"/>
    </source>
</evidence>
<keyword evidence="3" id="KW-1185">Reference proteome</keyword>
<dbReference type="Proteomes" id="UP000322983">
    <property type="component" value="Chromosome"/>
</dbReference>
<accession>A0A510E0V4</accession>
<organism evidence="2 4">
    <name type="scientific">Sulfuracidifex tepidarius</name>
    <dbReference type="NCBI Taxonomy" id="1294262"/>
    <lineage>
        <taxon>Archaea</taxon>
        <taxon>Thermoproteota</taxon>
        <taxon>Thermoprotei</taxon>
        <taxon>Sulfolobales</taxon>
        <taxon>Sulfolobaceae</taxon>
        <taxon>Sulfuracidifex</taxon>
    </lineage>
</organism>
<sequence length="38" mass="4266">MILHGKTCCEIGKEALKAIVPCSTNLKVDVLYWSLQFL</sequence>
<dbReference type="AlphaFoldDB" id="A0A510E0V4"/>
<dbReference type="KEGG" id="step:IC006_0654"/>
<dbReference type="Proteomes" id="UP000325030">
    <property type="component" value="Chromosome"/>
</dbReference>
<reference evidence="4" key="1">
    <citation type="submission" date="2018-09" db="EMBL/GenBank/DDBJ databases">
        <title>Complete Genome Sequencing of Sulfolobus sp. JCM 16834.</title>
        <authorList>
            <person name="Kato S."/>
            <person name="Itoh T."/>
            <person name="Ohkuma M."/>
        </authorList>
    </citation>
    <scope>NUCLEOTIDE SEQUENCE [LARGE SCALE GENOMIC DNA]</scope>
    <source>
        <strain evidence="4">IC-007</strain>
    </source>
</reference>
<accession>A0A510DTF5</accession>
<evidence type="ECO:0000313" key="4">
    <source>
        <dbReference type="Proteomes" id="UP000325030"/>
    </source>
</evidence>
<dbReference type="EMBL" id="AP018930">
    <property type="protein sequence ID" value="BBG26123.1"/>
    <property type="molecule type" value="Genomic_DNA"/>
</dbReference>